<dbReference type="GO" id="GO:0016747">
    <property type="term" value="F:acyltransferase activity, transferring groups other than amino-acyl groups"/>
    <property type="evidence" value="ECO:0007669"/>
    <property type="project" value="InterPro"/>
</dbReference>
<protein>
    <submittedName>
        <fullName evidence="4">Acetyltransferase (GNAT) domain-containing protein</fullName>
    </submittedName>
</protein>
<reference evidence="5" key="1">
    <citation type="submission" date="2016-10" db="EMBL/GenBank/DDBJ databases">
        <authorList>
            <person name="Varghese N."/>
            <person name="Submissions S."/>
        </authorList>
    </citation>
    <scope>NUCLEOTIDE SEQUENCE [LARGE SCALE GENOMIC DNA]</scope>
    <source>
        <strain evidence="5">CGMCC 1.9108</strain>
    </source>
</reference>
<dbReference type="AlphaFoldDB" id="A0A1G6UP18"/>
<proteinExistence type="predicted"/>
<dbReference type="SUPFAM" id="SSF55729">
    <property type="entry name" value="Acyl-CoA N-acyltransferases (Nat)"/>
    <property type="match status" value="1"/>
</dbReference>
<dbReference type="Pfam" id="PF13673">
    <property type="entry name" value="Acetyltransf_10"/>
    <property type="match status" value="1"/>
</dbReference>
<dbReference type="PROSITE" id="PS51186">
    <property type="entry name" value="GNAT"/>
    <property type="match status" value="1"/>
</dbReference>
<evidence type="ECO:0000313" key="5">
    <source>
        <dbReference type="Proteomes" id="UP000199628"/>
    </source>
</evidence>
<dbReference type="InterPro" id="IPR016181">
    <property type="entry name" value="Acyl_CoA_acyltransferase"/>
</dbReference>
<keyword evidence="1 4" id="KW-0808">Transferase</keyword>
<dbReference type="Gene3D" id="3.40.630.30">
    <property type="match status" value="1"/>
</dbReference>
<dbReference type="STRING" id="639004.SAMN04488239_107123"/>
<evidence type="ECO:0000259" key="3">
    <source>
        <dbReference type="PROSITE" id="PS51186"/>
    </source>
</evidence>
<keyword evidence="5" id="KW-1185">Reference proteome</keyword>
<keyword evidence="2" id="KW-0012">Acyltransferase</keyword>
<dbReference type="CDD" id="cd04301">
    <property type="entry name" value="NAT_SF"/>
    <property type="match status" value="1"/>
</dbReference>
<feature type="domain" description="N-acetyltransferase" evidence="3">
    <location>
        <begin position="34"/>
        <end position="177"/>
    </location>
</feature>
<dbReference type="PANTHER" id="PTHR43877">
    <property type="entry name" value="AMINOALKYLPHOSPHONATE N-ACETYLTRANSFERASE-RELATED-RELATED"/>
    <property type="match status" value="1"/>
</dbReference>
<sequence>MQNKRGISQAFSPASTEHRLRPATPFDVFEMSGVLIRSISSLCATDHRNDPEAVSRWCADKSPQALRDRMAAGDTEYWVSILSGRIAAVGALSDVGDEPGTGRIVLNYVDPAFRNQGVSSNMLDRLEALLAERRVSRALLTSTATARDFYLRRGWQMAGPPRQGRWILGHPLEKTLPAGTG</sequence>
<organism evidence="4 5">
    <name type="scientific">Ruegeria marina</name>
    <dbReference type="NCBI Taxonomy" id="639004"/>
    <lineage>
        <taxon>Bacteria</taxon>
        <taxon>Pseudomonadati</taxon>
        <taxon>Pseudomonadota</taxon>
        <taxon>Alphaproteobacteria</taxon>
        <taxon>Rhodobacterales</taxon>
        <taxon>Roseobacteraceae</taxon>
        <taxon>Ruegeria</taxon>
    </lineage>
</organism>
<evidence type="ECO:0000313" key="4">
    <source>
        <dbReference type="EMBL" id="SDD43033.1"/>
    </source>
</evidence>
<evidence type="ECO:0000256" key="1">
    <source>
        <dbReference type="ARBA" id="ARBA00022679"/>
    </source>
</evidence>
<dbReference type="InterPro" id="IPR050832">
    <property type="entry name" value="Bact_Acetyltransf"/>
</dbReference>
<accession>A0A1G6UP18</accession>
<dbReference type="EMBL" id="FMZV01000007">
    <property type="protein sequence ID" value="SDD43033.1"/>
    <property type="molecule type" value="Genomic_DNA"/>
</dbReference>
<name>A0A1G6UP18_9RHOB</name>
<dbReference type="Proteomes" id="UP000199628">
    <property type="component" value="Unassembled WGS sequence"/>
</dbReference>
<dbReference type="InterPro" id="IPR000182">
    <property type="entry name" value="GNAT_dom"/>
</dbReference>
<evidence type="ECO:0000256" key="2">
    <source>
        <dbReference type="ARBA" id="ARBA00023315"/>
    </source>
</evidence>
<gene>
    <name evidence="4" type="ORF">SAMN04488239_107123</name>
</gene>
<dbReference type="RefSeq" id="WP_245706500.1">
    <property type="nucleotide sequence ID" value="NZ_FMZV01000007.1"/>
</dbReference>